<dbReference type="GO" id="GO:0046914">
    <property type="term" value="F:transition metal ion binding"/>
    <property type="evidence" value="ECO:0007669"/>
    <property type="project" value="InterPro"/>
</dbReference>
<comment type="caution">
    <text evidence="4">The sequence shown here is derived from an EMBL/GenBank/DDBJ whole genome shotgun (WGS) entry which is preliminary data.</text>
</comment>
<evidence type="ECO:0000313" key="4">
    <source>
        <dbReference type="EMBL" id="HIY72433.1"/>
    </source>
</evidence>
<accession>A0A9D2CDC9</accession>
<dbReference type="GO" id="GO:0003700">
    <property type="term" value="F:DNA-binding transcription factor activity"/>
    <property type="evidence" value="ECO:0007669"/>
    <property type="project" value="InterPro"/>
</dbReference>
<dbReference type="PANTHER" id="PTHR33238:SF11">
    <property type="entry name" value="TRANSCRIPTIONAL REGULATOR MNTR"/>
    <property type="match status" value="1"/>
</dbReference>
<proteinExistence type="predicted"/>
<dbReference type="PANTHER" id="PTHR33238">
    <property type="entry name" value="IRON (METAL) DEPENDENT REPRESSOR, DTXR FAMILY"/>
    <property type="match status" value="1"/>
</dbReference>
<dbReference type="InterPro" id="IPR036421">
    <property type="entry name" value="Fe_dep_repressor_sf"/>
</dbReference>
<gene>
    <name evidence="4" type="ORF">H9826_00455</name>
</gene>
<dbReference type="Gene3D" id="1.10.10.10">
    <property type="entry name" value="Winged helix-like DNA-binding domain superfamily/Winged helix DNA-binding domain"/>
    <property type="match status" value="1"/>
</dbReference>
<feature type="domain" description="HTH dtxR-type" evidence="3">
    <location>
        <begin position="3"/>
        <end position="64"/>
    </location>
</feature>
<comment type="subunit">
    <text evidence="2">Homodimer.</text>
</comment>
<dbReference type="Proteomes" id="UP000886824">
    <property type="component" value="Unassembled WGS sequence"/>
</dbReference>
<reference evidence="4" key="1">
    <citation type="journal article" date="2021" name="PeerJ">
        <title>Extensive microbial diversity within the chicken gut microbiome revealed by metagenomics and culture.</title>
        <authorList>
            <person name="Gilroy R."/>
            <person name="Ravi A."/>
            <person name="Getino M."/>
            <person name="Pursley I."/>
            <person name="Horton D.L."/>
            <person name="Alikhan N.F."/>
            <person name="Baker D."/>
            <person name="Gharbi K."/>
            <person name="Hall N."/>
            <person name="Watson M."/>
            <person name="Adriaenssens E.M."/>
            <person name="Foster-Nyarko E."/>
            <person name="Jarju S."/>
            <person name="Secka A."/>
            <person name="Antonio M."/>
            <person name="Oren A."/>
            <person name="Chaudhuri R.R."/>
            <person name="La Ragione R."/>
            <person name="Hildebrand F."/>
            <person name="Pallen M.J."/>
        </authorList>
    </citation>
    <scope>NUCLEOTIDE SEQUENCE</scope>
    <source>
        <strain evidence="4">CHK33-7979</strain>
    </source>
</reference>
<dbReference type="EMBL" id="DXCX01000010">
    <property type="protein sequence ID" value="HIY72433.1"/>
    <property type="molecule type" value="Genomic_DNA"/>
</dbReference>
<dbReference type="SMART" id="SM00529">
    <property type="entry name" value="HTH_DTXR"/>
    <property type="match status" value="1"/>
</dbReference>
<dbReference type="InterPro" id="IPR022687">
    <property type="entry name" value="HTH_DTXR"/>
</dbReference>
<evidence type="ECO:0000256" key="1">
    <source>
        <dbReference type="ARBA" id="ARBA00004496"/>
    </source>
</evidence>
<protein>
    <submittedName>
        <fullName evidence="4">Metal-dependent transcriptional regulator</fullName>
    </submittedName>
</protein>
<reference evidence="4" key="2">
    <citation type="submission" date="2021-04" db="EMBL/GenBank/DDBJ databases">
        <authorList>
            <person name="Gilroy R."/>
        </authorList>
    </citation>
    <scope>NUCLEOTIDE SEQUENCE</scope>
    <source>
        <strain evidence="4">CHK33-7979</strain>
    </source>
</reference>
<dbReference type="AlphaFoldDB" id="A0A9D2CDC9"/>
<sequence>MDMSAAATRYLLTIYRLSGEGAPVRSVEIARALEVSPASVVHMLGVLVGAELVNKGYYGRVQLTPRGIWAANQLHTKCVLLESFLAQELEVEAGTARRDAVACLCSLSEESIEGIVRRVLPETAAMLQASGA</sequence>
<dbReference type="InterPro" id="IPR036390">
    <property type="entry name" value="WH_DNA-bd_sf"/>
</dbReference>
<dbReference type="InterPro" id="IPR036388">
    <property type="entry name" value="WH-like_DNA-bd_sf"/>
</dbReference>
<evidence type="ECO:0000259" key="3">
    <source>
        <dbReference type="PROSITE" id="PS50944"/>
    </source>
</evidence>
<organism evidence="4 5">
    <name type="scientific">Candidatus Intestinimonas merdavium</name>
    <dbReference type="NCBI Taxonomy" id="2838622"/>
    <lineage>
        <taxon>Bacteria</taxon>
        <taxon>Bacillati</taxon>
        <taxon>Bacillota</taxon>
        <taxon>Clostridia</taxon>
        <taxon>Eubacteriales</taxon>
        <taxon>Intestinimonas</taxon>
    </lineage>
</organism>
<dbReference type="InterPro" id="IPR022689">
    <property type="entry name" value="Iron_dep_repressor"/>
</dbReference>
<dbReference type="Pfam" id="PF01325">
    <property type="entry name" value="Fe_dep_repress"/>
    <property type="match status" value="1"/>
</dbReference>
<evidence type="ECO:0000313" key="5">
    <source>
        <dbReference type="Proteomes" id="UP000886824"/>
    </source>
</evidence>
<dbReference type="InterPro" id="IPR050536">
    <property type="entry name" value="DtxR_MntR_Metal-Reg"/>
</dbReference>
<comment type="subcellular location">
    <subcellularLocation>
        <location evidence="1">Cytoplasm</location>
    </subcellularLocation>
</comment>
<dbReference type="GO" id="GO:0003677">
    <property type="term" value="F:DNA binding"/>
    <property type="evidence" value="ECO:0007669"/>
    <property type="project" value="InterPro"/>
</dbReference>
<dbReference type="GO" id="GO:0046983">
    <property type="term" value="F:protein dimerization activity"/>
    <property type="evidence" value="ECO:0007669"/>
    <property type="project" value="InterPro"/>
</dbReference>
<dbReference type="SUPFAM" id="SSF46785">
    <property type="entry name" value="Winged helix' DNA-binding domain"/>
    <property type="match status" value="1"/>
</dbReference>
<evidence type="ECO:0000256" key="2">
    <source>
        <dbReference type="ARBA" id="ARBA00011738"/>
    </source>
</evidence>
<name>A0A9D2CDC9_9FIRM</name>
<dbReference type="SUPFAM" id="SSF47979">
    <property type="entry name" value="Iron-dependent repressor protein, dimerization domain"/>
    <property type="match status" value="1"/>
</dbReference>
<dbReference type="PROSITE" id="PS50944">
    <property type="entry name" value="HTH_DTXR"/>
    <property type="match status" value="1"/>
</dbReference>
<dbReference type="GO" id="GO:0005737">
    <property type="term" value="C:cytoplasm"/>
    <property type="evidence" value="ECO:0007669"/>
    <property type="project" value="UniProtKB-SubCell"/>
</dbReference>